<accession>A0A381SVB7</accession>
<name>A0A381SVB7_9ZZZZ</name>
<reference evidence="2" key="1">
    <citation type="submission" date="2018-05" db="EMBL/GenBank/DDBJ databases">
        <authorList>
            <person name="Lanie J.A."/>
            <person name="Ng W.-L."/>
            <person name="Kazmierczak K.M."/>
            <person name="Andrzejewski T.M."/>
            <person name="Davidsen T.M."/>
            <person name="Wayne K.J."/>
            <person name="Tettelin H."/>
            <person name="Glass J.I."/>
            <person name="Rusch D."/>
            <person name="Podicherti R."/>
            <person name="Tsui H.-C.T."/>
            <person name="Winkler M.E."/>
        </authorList>
    </citation>
    <scope>NUCLEOTIDE SEQUENCE</scope>
</reference>
<sequence>MAKRILLNRHIAVFFIGCALGLMVASTSACGTSSDSKAESSIQRVIPGDRIYTTEDIEGIKPAGVKIVKNYDVDELPGAVDAKKLIYNKLDYEVRFYASHEDAVEQGTLYADSITGDDAVVIGDEVLWEEGEKDRKKCSRAAGTPHSGCSYSGRYLEYVIRGNMILFCEGDESSQAFENCSNLLTLLEPA</sequence>
<dbReference type="InterPro" id="IPR049216">
    <property type="entry name" value="DUF6810"/>
</dbReference>
<evidence type="ECO:0000259" key="1">
    <source>
        <dbReference type="Pfam" id="PF20650"/>
    </source>
</evidence>
<dbReference type="EMBL" id="UINC01003621">
    <property type="protein sequence ID" value="SVA07906.1"/>
    <property type="molecule type" value="Genomic_DNA"/>
</dbReference>
<dbReference type="AlphaFoldDB" id="A0A381SVB7"/>
<dbReference type="Pfam" id="PF20650">
    <property type="entry name" value="DUF6810"/>
    <property type="match status" value="1"/>
</dbReference>
<gene>
    <name evidence="2" type="ORF">METZ01_LOCUS60760</name>
</gene>
<dbReference type="PROSITE" id="PS51257">
    <property type="entry name" value="PROKAR_LIPOPROTEIN"/>
    <property type="match status" value="1"/>
</dbReference>
<proteinExistence type="predicted"/>
<protein>
    <recommendedName>
        <fullName evidence="1">DUF6810 domain-containing protein</fullName>
    </recommendedName>
</protein>
<organism evidence="2">
    <name type="scientific">marine metagenome</name>
    <dbReference type="NCBI Taxonomy" id="408172"/>
    <lineage>
        <taxon>unclassified sequences</taxon>
        <taxon>metagenomes</taxon>
        <taxon>ecological metagenomes</taxon>
    </lineage>
</organism>
<feature type="domain" description="DUF6810" evidence="1">
    <location>
        <begin position="57"/>
        <end position="188"/>
    </location>
</feature>
<evidence type="ECO:0000313" key="2">
    <source>
        <dbReference type="EMBL" id="SVA07906.1"/>
    </source>
</evidence>